<evidence type="ECO:0000256" key="10">
    <source>
        <dbReference type="SAM" id="SignalP"/>
    </source>
</evidence>
<feature type="transmembrane region" description="Helical" evidence="9">
    <location>
        <begin position="280"/>
        <end position="302"/>
    </location>
</feature>
<evidence type="ECO:0000256" key="5">
    <source>
        <dbReference type="ARBA" id="ARBA00022827"/>
    </source>
</evidence>
<dbReference type="InterPro" id="IPR001433">
    <property type="entry name" value="OxRdtase_FAD/NAD-bd"/>
</dbReference>
<evidence type="ECO:0000313" key="14">
    <source>
        <dbReference type="EMBL" id="CAE4590868.1"/>
    </source>
</evidence>
<dbReference type="Pfam" id="PF06695">
    <property type="entry name" value="Sm_multidrug_ex"/>
    <property type="match status" value="1"/>
</dbReference>
<evidence type="ECO:0000256" key="1">
    <source>
        <dbReference type="ARBA" id="ARBA00001974"/>
    </source>
</evidence>
<proteinExistence type="inferred from homology"/>
<organism evidence="14">
    <name type="scientific">Ditylum brightwellii</name>
    <dbReference type="NCBI Taxonomy" id="49249"/>
    <lineage>
        <taxon>Eukaryota</taxon>
        <taxon>Sar</taxon>
        <taxon>Stramenopiles</taxon>
        <taxon>Ochrophyta</taxon>
        <taxon>Bacillariophyta</taxon>
        <taxon>Mediophyceae</taxon>
        <taxon>Lithodesmiophycidae</taxon>
        <taxon>Lithodesmiales</taxon>
        <taxon>Lithodesmiaceae</taxon>
        <taxon>Ditylum</taxon>
    </lineage>
</organism>
<keyword evidence="10" id="KW-0732">Signal</keyword>
<accession>A0A6V2C2F9</accession>
<dbReference type="PRINTS" id="PR00371">
    <property type="entry name" value="FPNCR"/>
</dbReference>
<dbReference type="FunFam" id="3.40.50.80:FF:000008">
    <property type="entry name" value="Ferredoxin--NADP reductase, chloroplastic"/>
    <property type="match status" value="1"/>
</dbReference>
<evidence type="ECO:0000259" key="11">
    <source>
        <dbReference type="PROSITE" id="PS51384"/>
    </source>
</evidence>
<dbReference type="InterPro" id="IPR017938">
    <property type="entry name" value="Riboflavin_synthase-like_b-brl"/>
</dbReference>
<dbReference type="InterPro" id="IPR017927">
    <property type="entry name" value="FAD-bd_FR_type"/>
</dbReference>
<evidence type="ECO:0000256" key="2">
    <source>
        <dbReference type="ARBA" id="ARBA00008312"/>
    </source>
</evidence>
<feature type="transmembrane region" description="Helical" evidence="9">
    <location>
        <begin position="190"/>
        <end position="216"/>
    </location>
</feature>
<dbReference type="InterPro" id="IPR035442">
    <property type="entry name" value="FNR_plant_Cyanobacteria"/>
</dbReference>
<dbReference type="AlphaFoldDB" id="A0A6V2C2F9"/>
<reference evidence="14" key="1">
    <citation type="submission" date="2021-01" db="EMBL/GenBank/DDBJ databases">
        <authorList>
            <person name="Corre E."/>
            <person name="Pelletier E."/>
            <person name="Niang G."/>
            <person name="Scheremetjew M."/>
            <person name="Finn R."/>
            <person name="Kale V."/>
            <person name="Holt S."/>
            <person name="Cochrane G."/>
            <person name="Meng A."/>
            <person name="Brown T."/>
            <person name="Cohen L."/>
        </authorList>
    </citation>
    <scope>NUCLEOTIDE SEQUENCE</scope>
    <source>
        <strain evidence="14">GSO104</strain>
    </source>
</reference>
<dbReference type="InterPro" id="IPR001709">
    <property type="entry name" value="Flavoprot_Pyr_Nucl_cyt_Rdtase"/>
</dbReference>
<dbReference type="EC" id="1.18.1.2" evidence="3"/>
<dbReference type="InterPro" id="IPR009577">
    <property type="entry name" value="Sm_multidrug_ex"/>
</dbReference>
<evidence type="ECO:0000256" key="7">
    <source>
        <dbReference type="ARBA" id="ARBA00023002"/>
    </source>
</evidence>
<dbReference type="Pfam" id="PF00175">
    <property type="entry name" value="NAD_binding_1"/>
    <property type="match status" value="1"/>
</dbReference>
<feature type="chain" id="PRO_5035677497" description="ferredoxin--NADP(+) reductase" evidence="10">
    <location>
        <begin position="22"/>
        <end position="637"/>
    </location>
</feature>
<dbReference type="SUPFAM" id="SSF52343">
    <property type="entry name" value="Ferredoxin reductase-like, C-terminal NADP-linked domain"/>
    <property type="match status" value="1"/>
</dbReference>
<dbReference type="Gene3D" id="3.40.50.80">
    <property type="entry name" value="Nucleotide-binding domain of ferredoxin-NADP reductase (FNR) module"/>
    <property type="match status" value="1"/>
</dbReference>
<gene>
    <name evidence="12" type="ORF">DBRI00130_LOCUS6377</name>
    <name evidence="13" type="ORF">DBRI00130_LOCUS6381</name>
    <name evidence="14" type="ORF">DBRI00130_LOCUS6382</name>
</gene>
<dbReference type="PIRSF" id="PIRSF000361">
    <property type="entry name" value="Frd-NADP+_RD"/>
    <property type="match status" value="1"/>
</dbReference>
<feature type="transmembrane region" description="Helical" evidence="9">
    <location>
        <begin position="251"/>
        <end position="274"/>
    </location>
</feature>
<keyword evidence="9" id="KW-0472">Membrane</keyword>
<dbReference type="GO" id="GO:0004324">
    <property type="term" value="F:ferredoxin-NADP+ reductase activity"/>
    <property type="evidence" value="ECO:0007669"/>
    <property type="project" value="UniProtKB-EC"/>
</dbReference>
<evidence type="ECO:0000256" key="4">
    <source>
        <dbReference type="ARBA" id="ARBA00022630"/>
    </source>
</evidence>
<keyword evidence="5" id="KW-0274">FAD</keyword>
<dbReference type="EMBL" id="HBNS01007878">
    <property type="protein sequence ID" value="CAE4590858.1"/>
    <property type="molecule type" value="Transcribed_RNA"/>
</dbReference>
<dbReference type="SUPFAM" id="SSF63380">
    <property type="entry name" value="Riboflavin synthase domain-like"/>
    <property type="match status" value="1"/>
</dbReference>
<keyword evidence="6" id="KW-0521">NADP</keyword>
<sequence>MIRCKLSILLTLLLTSSSTYAFTSSTSSSRIGLTTRVTPTVVVSPSPFSTPKQQLFAATTSYDETNKKSFRKQLQNAFKFNNKTLQNEEVEGEKKSFSKRKMAMKMLSKAAIAFSILLLTTSTFAPSATAAKKTAAVAETATAAAEHLHVGQKVANYFRSFGLPDVAILAIISAMPVIELRGAVPVGLWMGLPITTVLPACVMGNMVPIVPLLFLLKNEGLEKLMKPILDRAEKKSSSLGVGTLDKQWASLAAFVGIPLPGTGAWTGAMGAFLLGMPTGLALSSIFAGVVSAGCIMSAITLAGKKGGIAALAILALFTGKEFLSSKEEKQDFLEADPYWDQSAVPVNVYKNKAPFVGKVVSTKRIVGPQATGETCHIVIDHEGNFPYWEGQSWGVMPPGTREKDGKPHAVRLYSIASSRYGDDMTGKTGSLCVRRATYWCPELKADDPAKKGICSNFLCDTQPGAEVMMTGPAGKVMLMPEEDPSTDYIMVATGTGIAPYRGFIRRLFTENTPAGNAYKGQAWLFLGVANSDALLYDDEWQIVKENYPDNFRLDYALSREQENKKGGKMYIQDKVEEYADEVFDKLSNGAHIYFCGLKGMMPGIQDMLKGVAESKGLDYDEWLKGLKKSKQWHVEVY</sequence>
<dbReference type="EMBL" id="HBNS01007883">
    <property type="protein sequence ID" value="CAE4590868.1"/>
    <property type="molecule type" value="Transcribed_RNA"/>
</dbReference>
<protein>
    <recommendedName>
        <fullName evidence="3">ferredoxin--NADP(+) reductase</fullName>
        <ecNumber evidence="3">1.18.1.2</ecNumber>
    </recommendedName>
</protein>
<evidence type="ECO:0000256" key="6">
    <source>
        <dbReference type="ARBA" id="ARBA00022857"/>
    </source>
</evidence>
<dbReference type="CDD" id="cd06208">
    <property type="entry name" value="CYPOR_like_FNR"/>
    <property type="match status" value="1"/>
</dbReference>
<keyword evidence="9" id="KW-1133">Transmembrane helix</keyword>
<dbReference type="PIRSF" id="PIRSF501178">
    <property type="entry name" value="FNR-PetH"/>
    <property type="match status" value="1"/>
</dbReference>
<evidence type="ECO:0000256" key="3">
    <source>
        <dbReference type="ARBA" id="ARBA00013223"/>
    </source>
</evidence>
<dbReference type="PANTHER" id="PTHR43314">
    <property type="match status" value="1"/>
</dbReference>
<dbReference type="InterPro" id="IPR039261">
    <property type="entry name" value="FNR_nucleotide-bd"/>
</dbReference>
<feature type="domain" description="FAD-binding FR-type" evidence="11">
    <location>
        <begin position="352"/>
        <end position="479"/>
    </location>
</feature>
<evidence type="ECO:0000256" key="9">
    <source>
        <dbReference type="SAM" id="Phobius"/>
    </source>
</evidence>
<dbReference type="InterPro" id="IPR015701">
    <property type="entry name" value="FNR"/>
</dbReference>
<comment type="cofactor">
    <cofactor evidence="1">
        <name>FAD</name>
        <dbReference type="ChEBI" id="CHEBI:57692"/>
    </cofactor>
</comment>
<keyword evidence="9" id="KW-0812">Transmembrane</keyword>
<feature type="transmembrane region" description="Helical" evidence="9">
    <location>
        <begin position="106"/>
        <end position="125"/>
    </location>
</feature>
<comment type="catalytic activity">
    <reaction evidence="8">
        <text>2 reduced [2Fe-2S]-[ferredoxin] + NADP(+) + H(+) = 2 oxidized [2Fe-2S]-[ferredoxin] + NADPH</text>
        <dbReference type="Rhea" id="RHEA:20125"/>
        <dbReference type="Rhea" id="RHEA-COMP:10000"/>
        <dbReference type="Rhea" id="RHEA-COMP:10001"/>
        <dbReference type="ChEBI" id="CHEBI:15378"/>
        <dbReference type="ChEBI" id="CHEBI:33737"/>
        <dbReference type="ChEBI" id="CHEBI:33738"/>
        <dbReference type="ChEBI" id="CHEBI:57783"/>
        <dbReference type="ChEBI" id="CHEBI:58349"/>
        <dbReference type="EC" id="1.18.1.2"/>
    </reaction>
</comment>
<comment type="similarity">
    <text evidence="2">Belongs to the ferredoxin--NADP reductase type 1 family.</text>
</comment>
<keyword evidence="4" id="KW-0285">Flavoprotein</keyword>
<dbReference type="PROSITE" id="PS51384">
    <property type="entry name" value="FAD_FR"/>
    <property type="match status" value="1"/>
</dbReference>
<evidence type="ECO:0000313" key="12">
    <source>
        <dbReference type="EMBL" id="CAE4590858.1"/>
    </source>
</evidence>
<evidence type="ECO:0000313" key="13">
    <source>
        <dbReference type="EMBL" id="CAE4590866.1"/>
    </source>
</evidence>
<feature type="signal peptide" evidence="10">
    <location>
        <begin position="1"/>
        <end position="21"/>
    </location>
</feature>
<name>A0A6V2C2F9_9STRA</name>
<dbReference type="Gene3D" id="2.40.30.10">
    <property type="entry name" value="Translation factors"/>
    <property type="match status" value="1"/>
</dbReference>
<dbReference type="EMBL" id="HBNS01007882">
    <property type="protein sequence ID" value="CAE4590866.1"/>
    <property type="molecule type" value="Transcribed_RNA"/>
</dbReference>
<keyword evidence="7" id="KW-0560">Oxidoreductase</keyword>
<feature type="transmembrane region" description="Helical" evidence="9">
    <location>
        <begin position="157"/>
        <end position="178"/>
    </location>
</feature>
<evidence type="ECO:0000256" key="8">
    <source>
        <dbReference type="ARBA" id="ARBA00047776"/>
    </source>
</evidence>